<dbReference type="EMBL" id="BAAASG010000012">
    <property type="protein sequence ID" value="GAA2503070.1"/>
    <property type="molecule type" value="Genomic_DNA"/>
</dbReference>
<evidence type="ECO:0000313" key="1">
    <source>
        <dbReference type="EMBL" id="GAA2503070.1"/>
    </source>
</evidence>
<gene>
    <name evidence="1" type="ORF">GCM10010276_52760</name>
</gene>
<dbReference type="Proteomes" id="UP001501777">
    <property type="component" value="Unassembled WGS sequence"/>
</dbReference>
<dbReference type="InterPro" id="IPR043519">
    <property type="entry name" value="NT_sf"/>
</dbReference>
<dbReference type="InterPro" id="IPR007344">
    <property type="entry name" value="GrpB/CoaE"/>
</dbReference>
<name>A0ABP5ZR27_STRLO</name>
<sequence length="120" mass="13068">MRIDALGARGRLRSRLAPQGIHCNGRPPHGGPHEPALAALGFLPHDNGMTDRLLYARAEAAVRGHILHVVTRDSRPTRNPRVLRDHLRAHPEETARCAALGRARAERGLPPEAVGEKGPK</sequence>
<proteinExistence type="predicted"/>
<comment type="caution">
    <text evidence="1">The sequence shown here is derived from an EMBL/GenBank/DDBJ whole genome shotgun (WGS) entry which is preliminary data.</text>
</comment>
<evidence type="ECO:0000313" key="2">
    <source>
        <dbReference type="Proteomes" id="UP001501777"/>
    </source>
</evidence>
<dbReference type="Pfam" id="PF04229">
    <property type="entry name" value="GrpB"/>
    <property type="match status" value="1"/>
</dbReference>
<protein>
    <submittedName>
        <fullName evidence="1">Uncharacterized protein</fullName>
    </submittedName>
</protein>
<dbReference type="SUPFAM" id="SSF81301">
    <property type="entry name" value="Nucleotidyltransferase"/>
    <property type="match status" value="1"/>
</dbReference>
<dbReference type="Gene3D" id="3.30.460.10">
    <property type="entry name" value="Beta Polymerase, domain 2"/>
    <property type="match status" value="1"/>
</dbReference>
<accession>A0ABP5ZR27</accession>
<reference evidence="2" key="1">
    <citation type="journal article" date="2019" name="Int. J. Syst. Evol. Microbiol.">
        <title>The Global Catalogue of Microorganisms (GCM) 10K type strain sequencing project: providing services to taxonomists for standard genome sequencing and annotation.</title>
        <authorList>
            <consortium name="The Broad Institute Genomics Platform"/>
            <consortium name="The Broad Institute Genome Sequencing Center for Infectious Disease"/>
            <person name="Wu L."/>
            <person name="Ma J."/>
        </authorList>
    </citation>
    <scope>NUCLEOTIDE SEQUENCE [LARGE SCALE GENOMIC DNA]</scope>
    <source>
        <strain evidence="2">JCM 4395</strain>
    </source>
</reference>
<organism evidence="1 2">
    <name type="scientific">Streptomyces longisporus</name>
    <dbReference type="NCBI Taxonomy" id="1948"/>
    <lineage>
        <taxon>Bacteria</taxon>
        <taxon>Bacillati</taxon>
        <taxon>Actinomycetota</taxon>
        <taxon>Actinomycetes</taxon>
        <taxon>Kitasatosporales</taxon>
        <taxon>Streptomycetaceae</taxon>
        <taxon>Streptomyces</taxon>
    </lineage>
</organism>
<keyword evidence="2" id="KW-1185">Reference proteome</keyword>